<dbReference type="Proteomes" id="UP001217754">
    <property type="component" value="Chromosome 7"/>
</dbReference>
<dbReference type="RefSeq" id="XP_060123435.1">
    <property type="nucleotide sequence ID" value="XM_060267452.1"/>
</dbReference>
<dbReference type="EMBL" id="CP119964">
    <property type="protein sequence ID" value="WFD40538.1"/>
    <property type="molecule type" value="Genomic_DNA"/>
</dbReference>
<proteinExistence type="predicted"/>
<evidence type="ECO:0000313" key="3">
    <source>
        <dbReference type="Proteomes" id="UP001217754"/>
    </source>
</evidence>
<feature type="compositionally biased region" description="Basic and acidic residues" evidence="1">
    <location>
        <begin position="38"/>
        <end position="57"/>
    </location>
</feature>
<dbReference type="GeneID" id="85227175"/>
<protein>
    <submittedName>
        <fullName evidence="2">Uncharacterized protein</fullName>
    </submittedName>
</protein>
<evidence type="ECO:0000256" key="1">
    <source>
        <dbReference type="SAM" id="MobiDB-lite"/>
    </source>
</evidence>
<feature type="region of interest" description="Disordered" evidence="1">
    <location>
        <begin position="1"/>
        <end position="60"/>
    </location>
</feature>
<name>A0AAF0F8V6_9BASI</name>
<accession>A0AAF0F8V6</accession>
<sequence length="162" mass="17735">MGGASSKPARKLGSTVASKPVAPAASQVPRSAPPPPKEAQDTSRFTKDQSIRQDARDPQFIQNLRSLGPVEIQGMEEKRDQSDSMLGIMRARAQHEVETEEPQSTYAPGLTAPELVRLLEEYEASPSDAHLDRLAVEYDVDRASLGRLVKFVRAPDDQPLTT</sequence>
<evidence type="ECO:0000313" key="2">
    <source>
        <dbReference type="EMBL" id="WFD40538.1"/>
    </source>
</evidence>
<organism evidence="2 3">
    <name type="scientific">Malassezia japonica</name>
    <dbReference type="NCBI Taxonomy" id="223818"/>
    <lineage>
        <taxon>Eukaryota</taxon>
        <taxon>Fungi</taxon>
        <taxon>Dikarya</taxon>
        <taxon>Basidiomycota</taxon>
        <taxon>Ustilaginomycotina</taxon>
        <taxon>Malasseziomycetes</taxon>
        <taxon>Malasseziales</taxon>
        <taxon>Malasseziaceae</taxon>
        <taxon>Malassezia</taxon>
    </lineage>
</organism>
<keyword evidence="3" id="KW-1185">Reference proteome</keyword>
<reference evidence="2" key="1">
    <citation type="submission" date="2023-03" db="EMBL/GenBank/DDBJ databases">
        <title>Mating type loci evolution in Malassezia.</title>
        <authorList>
            <person name="Coelho M.A."/>
        </authorList>
    </citation>
    <scope>NUCLEOTIDE SEQUENCE</scope>
    <source>
        <strain evidence="2">CBS 9431</strain>
    </source>
</reference>
<gene>
    <name evidence="2" type="ORF">MJAP1_003524</name>
</gene>
<dbReference type="AlphaFoldDB" id="A0AAF0F8V6"/>